<dbReference type="Proteomes" id="UP001652642">
    <property type="component" value="Chromosome 4"/>
</dbReference>
<evidence type="ECO:0000313" key="12">
    <source>
        <dbReference type="Proteomes" id="UP001652642"/>
    </source>
</evidence>
<evidence type="ECO:0000256" key="8">
    <source>
        <dbReference type="ARBA" id="ARBA00049371"/>
    </source>
</evidence>
<keyword evidence="6" id="KW-0443">Lipid metabolism</keyword>
<evidence type="ECO:0000259" key="11">
    <source>
        <dbReference type="Pfam" id="PF03372"/>
    </source>
</evidence>
<keyword evidence="12" id="KW-1185">Reference proteome</keyword>
<dbReference type="KEGG" id="pvt:110084850"/>
<evidence type="ECO:0000256" key="6">
    <source>
        <dbReference type="ARBA" id="ARBA00022919"/>
    </source>
</evidence>
<dbReference type="Gene3D" id="3.60.10.10">
    <property type="entry name" value="Endonuclease/exonuclease/phosphatase"/>
    <property type="match status" value="1"/>
</dbReference>
<evidence type="ECO:0000256" key="5">
    <source>
        <dbReference type="ARBA" id="ARBA00022801"/>
    </source>
</evidence>
<dbReference type="UniPathway" id="UPA00222"/>
<dbReference type="GeneID" id="110084850"/>
<comment type="catalytic activity">
    <reaction evidence="8">
        <text>N-(hexadecanoyl)-sphing-4-enine-1-phosphocholine + H2O = N-hexadecanoylsphing-4-enine + phosphocholine + H(+)</text>
        <dbReference type="Rhea" id="RHEA:45644"/>
        <dbReference type="ChEBI" id="CHEBI:15377"/>
        <dbReference type="ChEBI" id="CHEBI:15378"/>
        <dbReference type="ChEBI" id="CHEBI:72959"/>
        <dbReference type="ChEBI" id="CHEBI:78646"/>
        <dbReference type="ChEBI" id="CHEBI:295975"/>
    </reaction>
    <physiologicalReaction direction="left-to-right" evidence="8">
        <dbReference type="Rhea" id="RHEA:45645"/>
    </physiologicalReaction>
</comment>
<evidence type="ECO:0000313" key="14">
    <source>
        <dbReference type="RefSeq" id="XP_072855574.1"/>
    </source>
</evidence>
<dbReference type="InterPro" id="IPR017766">
    <property type="entry name" value="Sphingomyelinase/PLipase_C"/>
</dbReference>
<comment type="catalytic activity">
    <reaction evidence="7">
        <text>a sphingomyelin + H2O = phosphocholine + an N-acylsphing-4-enine + H(+)</text>
        <dbReference type="Rhea" id="RHEA:19253"/>
        <dbReference type="ChEBI" id="CHEBI:15377"/>
        <dbReference type="ChEBI" id="CHEBI:15378"/>
        <dbReference type="ChEBI" id="CHEBI:17636"/>
        <dbReference type="ChEBI" id="CHEBI:52639"/>
        <dbReference type="ChEBI" id="CHEBI:295975"/>
        <dbReference type="EC" id="3.1.4.12"/>
    </reaction>
    <physiologicalReaction direction="left-to-right" evidence="7">
        <dbReference type="Rhea" id="RHEA:19254"/>
    </physiologicalReaction>
</comment>
<dbReference type="GO" id="GO:0004767">
    <property type="term" value="F:sphingomyelin phosphodiesterase activity"/>
    <property type="evidence" value="ECO:0007669"/>
    <property type="project" value="UniProtKB-EC"/>
</dbReference>
<dbReference type="CDD" id="cd09078">
    <property type="entry name" value="nSMase"/>
    <property type="match status" value="1"/>
</dbReference>
<proteinExistence type="inferred from homology"/>
<keyword evidence="10" id="KW-0812">Transmembrane</keyword>
<comment type="pathway">
    <text evidence="2">Sphingolipid metabolism.</text>
</comment>
<dbReference type="RefSeq" id="XP_020660185.2">
    <property type="nucleotide sequence ID" value="XM_020804526.2"/>
</dbReference>
<dbReference type="GO" id="GO:0005737">
    <property type="term" value="C:cytoplasm"/>
    <property type="evidence" value="ECO:0007669"/>
    <property type="project" value="TreeGrafter"/>
</dbReference>
<feature type="region of interest" description="Disordered" evidence="9">
    <location>
        <begin position="163"/>
        <end position="189"/>
    </location>
</feature>
<evidence type="ECO:0000256" key="2">
    <source>
        <dbReference type="ARBA" id="ARBA00004991"/>
    </source>
</evidence>
<comment type="pathway">
    <text evidence="1">Lipid metabolism; sphingolipid metabolism.</text>
</comment>
<dbReference type="PANTHER" id="PTHR16320">
    <property type="entry name" value="SPHINGOMYELINASE FAMILY MEMBER"/>
    <property type="match status" value="1"/>
</dbReference>
<dbReference type="InterPro" id="IPR036691">
    <property type="entry name" value="Endo/exonu/phosph_ase_sf"/>
</dbReference>
<evidence type="ECO:0000256" key="3">
    <source>
        <dbReference type="ARBA" id="ARBA00006335"/>
    </source>
</evidence>
<dbReference type="InterPro" id="IPR005135">
    <property type="entry name" value="Endo/exonuclease/phosphatase"/>
</dbReference>
<gene>
    <name evidence="13 14" type="primary">LOC110084850</name>
</gene>
<sequence length="515" mass="57023">MSLRESPYASPFLAGLDTVLRGLLFPTYWLVSQLLALQQTTAEKQARQGKPCPPYALQALLKGTAILPLLLLSLPLALVAFLAWLPLQAARRPFAYQRTGDRALPEEWSLPGQERAFTFITSNICLLPEGLARFSNLAHTQWRAKHIAQVLLWAARLSSRRRRESTSRSSSGRQKYGAMESSPPQSCQRPLRLDATDVTIEMPGEEQGKATLPGEITACFPPSADFVCLQEVFDLRASTHLRRLLGSYYGHIIYDVGTYGLVGCSAPKLLNSGLFVASRYPVLAVQYRCYPNGTKEDALAAKGLLCVQVQLGTSHGQRIVGYLNCTHLHAPEADAEIRCDQLNLGLLWAQLFQDANAQPGDVVAFDIYCGDLNFDNCSAGDEMEQGHQIFNLYTDPCRLGPRKDKPWAIGTLMDYLEIYAKAVSTPENMKRTLEQPEGRQKYLAGPVLADGKPDLSLTSCEGRRLDYILYREHPGPLALNTVVEKASFITHLATCADHLPFGLRLLVTCTEQPEV</sequence>
<keyword evidence="10" id="KW-0472">Membrane</keyword>
<evidence type="ECO:0000256" key="9">
    <source>
        <dbReference type="SAM" id="MobiDB-lite"/>
    </source>
</evidence>
<dbReference type="SUPFAM" id="SSF56219">
    <property type="entry name" value="DNase I-like"/>
    <property type="match status" value="1"/>
</dbReference>
<dbReference type="GO" id="GO:0016020">
    <property type="term" value="C:membrane"/>
    <property type="evidence" value="ECO:0007669"/>
    <property type="project" value="GOC"/>
</dbReference>
<dbReference type="EC" id="3.1.4.12" evidence="4"/>
<comment type="similarity">
    <text evidence="3">Belongs to the neutral sphingomyelinase family.</text>
</comment>
<evidence type="ECO:0000256" key="10">
    <source>
        <dbReference type="SAM" id="Phobius"/>
    </source>
</evidence>
<dbReference type="GO" id="GO:0005576">
    <property type="term" value="C:extracellular region"/>
    <property type="evidence" value="ECO:0007669"/>
    <property type="project" value="InterPro"/>
</dbReference>
<dbReference type="PANTHER" id="PTHR16320:SF9">
    <property type="entry name" value="SPHINGOMYELIN PHOSPHODIESTERASE 5"/>
    <property type="match status" value="1"/>
</dbReference>
<dbReference type="RefSeq" id="XP_072855574.1">
    <property type="nucleotide sequence ID" value="XM_072999473.1"/>
</dbReference>
<organism evidence="12 13">
    <name type="scientific">Pogona vitticeps</name>
    <name type="common">central bearded dragon</name>
    <dbReference type="NCBI Taxonomy" id="103695"/>
    <lineage>
        <taxon>Eukaryota</taxon>
        <taxon>Metazoa</taxon>
        <taxon>Chordata</taxon>
        <taxon>Craniata</taxon>
        <taxon>Vertebrata</taxon>
        <taxon>Euteleostomi</taxon>
        <taxon>Lepidosauria</taxon>
        <taxon>Squamata</taxon>
        <taxon>Bifurcata</taxon>
        <taxon>Unidentata</taxon>
        <taxon>Episquamata</taxon>
        <taxon>Toxicofera</taxon>
        <taxon>Iguania</taxon>
        <taxon>Acrodonta</taxon>
        <taxon>Agamidae</taxon>
        <taxon>Amphibolurinae</taxon>
        <taxon>Pogona</taxon>
    </lineage>
</organism>
<keyword evidence="5" id="KW-0378">Hydrolase</keyword>
<feature type="transmembrane region" description="Helical" evidence="10">
    <location>
        <begin position="65"/>
        <end position="87"/>
    </location>
</feature>
<dbReference type="GO" id="GO:0006684">
    <property type="term" value="P:sphingomyelin metabolic process"/>
    <property type="evidence" value="ECO:0007669"/>
    <property type="project" value="TreeGrafter"/>
</dbReference>
<dbReference type="InterPro" id="IPR038772">
    <property type="entry name" value="Sph/SMPD2-like"/>
</dbReference>
<dbReference type="OrthoDB" id="40902at2759"/>
<name>A0A6J0ULR0_9SAUR</name>
<keyword evidence="6" id="KW-0746">Sphingolipid metabolism</keyword>
<evidence type="ECO:0000313" key="13">
    <source>
        <dbReference type="RefSeq" id="XP_020660185.2"/>
    </source>
</evidence>
<accession>A0A6J0ULR0</accession>
<feature type="transmembrane region" description="Helical" evidence="10">
    <location>
        <begin position="12"/>
        <end position="31"/>
    </location>
</feature>
<dbReference type="Pfam" id="PF03372">
    <property type="entry name" value="Exo_endo_phos"/>
    <property type="match status" value="1"/>
</dbReference>
<evidence type="ECO:0000256" key="1">
    <source>
        <dbReference type="ARBA" id="ARBA00004760"/>
    </source>
</evidence>
<reference evidence="13 14" key="1">
    <citation type="submission" date="2025-05" db="UniProtKB">
        <authorList>
            <consortium name="RefSeq"/>
        </authorList>
    </citation>
    <scope>IDENTIFICATION</scope>
</reference>
<feature type="domain" description="Endonuclease/exonuclease/phosphatase" evidence="11">
    <location>
        <begin position="215"/>
        <end position="472"/>
    </location>
</feature>
<keyword evidence="10" id="KW-1133">Transmembrane helix</keyword>
<evidence type="ECO:0000256" key="4">
    <source>
        <dbReference type="ARBA" id="ARBA00012369"/>
    </source>
</evidence>
<protein>
    <recommendedName>
        <fullName evidence="4">sphingomyelin phosphodiesterase</fullName>
        <ecNumber evidence="4">3.1.4.12</ecNumber>
    </recommendedName>
</protein>
<dbReference type="AlphaFoldDB" id="A0A6J0ULR0"/>
<evidence type="ECO:0000256" key="7">
    <source>
        <dbReference type="ARBA" id="ARBA00047268"/>
    </source>
</evidence>